<proteinExistence type="predicted"/>
<keyword evidence="1" id="KW-1133">Transmembrane helix</keyword>
<dbReference type="Proteomes" id="UP000076630">
    <property type="component" value="Unassembled WGS sequence"/>
</dbReference>
<evidence type="ECO:0000313" key="2">
    <source>
        <dbReference type="EMBL" id="KZE74145.1"/>
    </source>
</evidence>
<dbReference type="OrthoDB" id="1452720at2"/>
<dbReference type="AlphaFoldDB" id="A0A161S4Z4"/>
<accession>A0A161S4Z4</accession>
<name>A0A161S4Z4_9FLAO</name>
<feature type="transmembrane region" description="Helical" evidence="1">
    <location>
        <begin position="90"/>
        <end position="108"/>
    </location>
</feature>
<comment type="caution">
    <text evidence="2">The sequence shown here is derived from an EMBL/GenBank/DDBJ whole genome shotgun (WGS) entry which is preliminary data.</text>
</comment>
<feature type="transmembrane region" description="Helical" evidence="1">
    <location>
        <begin position="153"/>
        <end position="172"/>
    </location>
</feature>
<keyword evidence="1" id="KW-0472">Membrane</keyword>
<reference evidence="2 3" key="1">
    <citation type="submission" date="2016-01" db="EMBL/GenBank/DDBJ databases">
        <title>Whole genome sequencing of Myroides marinus L41.</title>
        <authorList>
            <person name="Hong K.W."/>
        </authorList>
    </citation>
    <scope>NUCLEOTIDE SEQUENCE [LARGE SCALE GENOMIC DNA]</scope>
    <source>
        <strain evidence="2 3">L41</strain>
    </source>
</reference>
<keyword evidence="3" id="KW-1185">Reference proteome</keyword>
<evidence type="ECO:0000313" key="3">
    <source>
        <dbReference type="Proteomes" id="UP000076630"/>
    </source>
</evidence>
<dbReference type="EMBL" id="LQNU01000095">
    <property type="protein sequence ID" value="KZE74145.1"/>
    <property type="molecule type" value="Genomic_DNA"/>
</dbReference>
<protein>
    <submittedName>
        <fullName evidence="2">Uncharacterized protein</fullName>
    </submittedName>
</protein>
<feature type="transmembrane region" description="Helical" evidence="1">
    <location>
        <begin position="114"/>
        <end position="133"/>
    </location>
</feature>
<organism evidence="2 3">
    <name type="scientific">Myroides marinus</name>
    <dbReference type="NCBI Taxonomy" id="703342"/>
    <lineage>
        <taxon>Bacteria</taxon>
        <taxon>Pseudomonadati</taxon>
        <taxon>Bacteroidota</taxon>
        <taxon>Flavobacteriia</taxon>
        <taxon>Flavobacteriales</taxon>
        <taxon>Flavobacteriaceae</taxon>
        <taxon>Myroides</taxon>
    </lineage>
</organism>
<feature type="transmembrane region" description="Helical" evidence="1">
    <location>
        <begin position="178"/>
        <end position="201"/>
    </location>
</feature>
<gene>
    <name evidence="2" type="ORF">AV926_18080</name>
</gene>
<keyword evidence="1" id="KW-0812">Transmembrane</keyword>
<dbReference type="RefSeq" id="WP_038987483.1">
    <property type="nucleotide sequence ID" value="NZ_JWJO01000049.1"/>
</dbReference>
<sequence>MKVLSTNQIQHIEEFLISQYNIKYQDTRDEVLDHLACEIEELMNEGAYFQEAFKITFSKWHSQLKPSIWAINKTPKLIVNQLAKKDTKSLIALFTLAILTAFIINYTINDQLLILQIALMIMAIPMMVAGYVISKRNTYSSFTTDYYKEHLKVLGGFSFLVLDGMVVLYYYYAKTFAITYVNIAFLLLALFLANWSIYFAIKRDAQYNKVRPTIL</sequence>
<evidence type="ECO:0000256" key="1">
    <source>
        <dbReference type="SAM" id="Phobius"/>
    </source>
</evidence>